<dbReference type="EMBL" id="JBCLTR010000021">
    <property type="protein sequence ID" value="MEY8634522.1"/>
    <property type="molecule type" value="Genomic_DNA"/>
</dbReference>
<dbReference type="InterPro" id="IPR036390">
    <property type="entry name" value="WH_DNA-bd_sf"/>
</dbReference>
<dbReference type="PROSITE" id="PS52050">
    <property type="entry name" value="WYL"/>
    <property type="match status" value="1"/>
</dbReference>
<dbReference type="PIRSF" id="PIRSF016838">
    <property type="entry name" value="PafC"/>
    <property type="match status" value="1"/>
</dbReference>
<gene>
    <name evidence="4" type="ORF">AALG99_13555</name>
</gene>
<dbReference type="InterPro" id="IPR028349">
    <property type="entry name" value="PafC-like"/>
</dbReference>
<evidence type="ECO:0000256" key="1">
    <source>
        <dbReference type="ARBA" id="ARBA00023015"/>
    </source>
</evidence>
<keyword evidence="2" id="KW-0804">Transcription</keyword>
<dbReference type="Gene3D" id="1.10.10.10">
    <property type="entry name" value="Winged helix-like DNA-binding domain superfamily/Winged helix DNA-binding domain"/>
    <property type="match status" value="1"/>
</dbReference>
<reference evidence="4 5" key="1">
    <citation type="submission" date="2024-03" db="EMBL/GenBank/DDBJ databases">
        <title>Mouse gut bacterial collection (mGBC) of GemPharmatech.</title>
        <authorList>
            <person name="He Y."/>
            <person name="Dong L."/>
            <person name="Wu D."/>
            <person name="Gao X."/>
            <person name="Lin Z."/>
        </authorList>
    </citation>
    <scope>NUCLEOTIDE SEQUENCE [LARGE SCALE GENOMIC DNA]</scope>
    <source>
        <strain evidence="4 5">32-10</strain>
    </source>
</reference>
<keyword evidence="1" id="KW-0805">Transcription regulation</keyword>
<evidence type="ECO:0000259" key="3">
    <source>
        <dbReference type="PROSITE" id="PS51000"/>
    </source>
</evidence>
<dbReference type="Pfam" id="PF13280">
    <property type="entry name" value="WYL"/>
    <property type="match status" value="1"/>
</dbReference>
<dbReference type="Pfam" id="PF25583">
    <property type="entry name" value="WCX"/>
    <property type="match status" value="1"/>
</dbReference>
<dbReference type="InterPro" id="IPR013196">
    <property type="entry name" value="HTH_11"/>
</dbReference>
<dbReference type="InterPro" id="IPR057727">
    <property type="entry name" value="WCX_dom"/>
</dbReference>
<accession>A0ABV4DJ19</accession>
<proteinExistence type="predicted"/>
<evidence type="ECO:0000313" key="5">
    <source>
        <dbReference type="Proteomes" id="UP001565219"/>
    </source>
</evidence>
<evidence type="ECO:0000256" key="2">
    <source>
        <dbReference type="ARBA" id="ARBA00023163"/>
    </source>
</evidence>
<comment type="caution">
    <text evidence="4">The sequence shown here is derived from an EMBL/GenBank/DDBJ whole genome shotgun (WGS) entry which is preliminary data.</text>
</comment>
<dbReference type="Proteomes" id="UP001565219">
    <property type="component" value="Unassembled WGS sequence"/>
</dbReference>
<evidence type="ECO:0000313" key="4">
    <source>
        <dbReference type="EMBL" id="MEY8634522.1"/>
    </source>
</evidence>
<dbReference type="InterPro" id="IPR001034">
    <property type="entry name" value="DeoR_HTH"/>
</dbReference>
<organism evidence="4 5">
    <name type="scientific">Anaerostipes hominis</name>
    <name type="common">ex Lee et al. 2021</name>
    <dbReference type="NCBI Taxonomy" id="2025494"/>
    <lineage>
        <taxon>Bacteria</taxon>
        <taxon>Bacillati</taxon>
        <taxon>Bacillota</taxon>
        <taxon>Clostridia</taxon>
        <taxon>Lachnospirales</taxon>
        <taxon>Lachnospiraceae</taxon>
        <taxon>Anaerostipes</taxon>
    </lineage>
</organism>
<sequence length="308" mass="35898">MKRLHESRLFKIIYYLLEKGQATAPELASKFEVSVRTIYRDIDVMSSAGIPVYAAAGRDGGIKLYDDFIISKALLSESDIQDILIGLQSLSAARYSDHESTLEKLRALFKQTNTDWIEIDFSRWGACVQKESEIFSLLKTSVLKRQEIIFCYYNSKGDISERRCRPIKLLYKDRSWYLFGFCCKRKDYRLFRISRMRKLELTEIMFDEISDDSSRILPLPEDMEVLCEIELRFPLNMGHRVLDIFSEEAIIQNDKQIVVKASLPRNEWLYEMLLSFGENVEIVHPISLKEEIIERCEKALNHHKGAGL</sequence>
<keyword evidence="5" id="KW-1185">Reference proteome</keyword>
<dbReference type="InterPro" id="IPR036388">
    <property type="entry name" value="WH-like_DNA-bd_sf"/>
</dbReference>
<dbReference type="InterPro" id="IPR051534">
    <property type="entry name" value="CBASS_pafABC_assoc_protein"/>
</dbReference>
<dbReference type="PANTHER" id="PTHR34580">
    <property type="match status" value="1"/>
</dbReference>
<name>A0ABV4DJ19_9FIRM</name>
<dbReference type="SUPFAM" id="SSF46785">
    <property type="entry name" value="Winged helix' DNA-binding domain"/>
    <property type="match status" value="1"/>
</dbReference>
<dbReference type="Pfam" id="PF08279">
    <property type="entry name" value="HTH_11"/>
    <property type="match status" value="1"/>
</dbReference>
<dbReference type="InterPro" id="IPR026881">
    <property type="entry name" value="WYL_dom"/>
</dbReference>
<dbReference type="PROSITE" id="PS51000">
    <property type="entry name" value="HTH_DEOR_2"/>
    <property type="match status" value="1"/>
</dbReference>
<dbReference type="PANTHER" id="PTHR34580:SF1">
    <property type="entry name" value="PROTEIN PAFC"/>
    <property type="match status" value="1"/>
</dbReference>
<protein>
    <submittedName>
        <fullName evidence="4">YafY family protein</fullName>
    </submittedName>
</protein>
<feature type="domain" description="HTH deoR-type" evidence="3">
    <location>
        <begin position="5"/>
        <end position="60"/>
    </location>
</feature>